<gene>
    <name evidence="6" type="ORF">EDD66_10774</name>
</gene>
<dbReference type="InterPro" id="IPR013785">
    <property type="entry name" value="Aldolase_TIM"/>
</dbReference>
<evidence type="ECO:0000313" key="7">
    <source>
        <dbReference type="Proteomes" id="UP000273083"/>
    </source>
</evidence>
<dbReference type="OrthoDB" id="9778912at2"/>
<comment type="function">
    <text evidence="1">Nitronate monooxygenase that uses molecular oxygen to catalyze the oxidative denitrification of alkyl nitronates. Acts on propionate 3-nitronate (P3N), the presumed physiological substrate. Probably functions in the detoxification of P3N, a metabolic poison produced by plants and fungi as a defense mechanism.</text>
</comment>
<keyword evidence="6" id="KW-0223">Dioxygenase</keyword>
<protein>
    <recommendedName>
        <fullName evidence="2">Probable nitronate monooxygenase</fullName>
    </recommendedName>
</protein>
<reference evidence="6 7" key="1">
    <citation type="submission" date="2018-11" db="EMBL/GenBank/DDBJ databases">
        <title>Genomic Encyclopedia of Type Strains, Phase IV (KMG-IV): sequencing the most valuable type-strain genomes for metagenomic binning, comparative biology and taxonomic classification.</title>
        <authorList>
            <person name="Goeker M."/>
        </authorList>
    </citation>
    <scope>NUCLEOTIDE SEQUENCE [LARGE SCALE GENOMIC DNA]</scope>
    <source>
        <strain evidence="6 7">DSM 26537</strain>
    </source>
</reference>
<dbReference type="Proteomes" id="UP000273083">
    <property type="component" value="Unassembled WGS sequence"/>
</dbReference>
<name>A0A3N1XKA9_9FIRM</name>
<dbReference type="AlphaFoldDB" id="A0A3N1XKA9"/>
<organism evidence="6 7">
    <name type="scientific">Mobilisporobacter senegalensis</name>
    <dbReference type="NCBI Taxonomy" id="1329262"/>
    <lineage>
        <taxon>Bacteria</taxon>
        <taxon>Bacillati</taxon>
        <taxon>Bacillota</taxon>
        <taxon>Clostridia</taxon>
        <taxon>Lachnospirales</taxon>
        <taxon>Lachnospiraceae</taxon>
        <taxon>Mobilisporobacter</taxon>
    </lineage>
</organism>
<dbReference type="Pfam" id="PF03060">
    <property type="entry name" value="NMO"/>
    <property type="match status" value="1"/>
</dbReference>
<keyword evidence="7" id="KW-1185">Reference proteome</keyword>
<evidence type="ECO:0000256" key="4">
    <source>
        <dbReference type="ARBA" id="ARBA00022643"/>
    </source>
</evidence>
<dbReference type="GO" id="GO:0051213">
    <property type="term" value="F:dioxygenase activity"/>
    <property type="evidence" value="ECO:0007669"/>
    <property type="project" value="UniProtKB-KW"/>
</dbReference>
<dbReference type="PANTHER" id="PTHR32332:SF18">
    <property type="entry name" value="2-NITROPROPANE DIOXYGENASE"/>
    <property type="match status" value="1"/>
</dbReference>
<proteinExistence type="predicted"/>
<dbReference type="GO" id="GO:0018580">
    <property type="term" value="F:nitronate monooxygenase activity"/>
    <property type="evidence" value="ECO:0007669"/>
    <property type="project" value="InterPro"/>
</dbReference>
<keyword evidence="5" id="KW-0560">Oxidoreductase</keyword>
<keyword evidence="4" id="KW-0288">FMN</keyword>
<dbReference type="RefSeq" id="WP_123609857.1">
    <property type="nucleotide sequence ID" value="NZ_RJVG01000007.1"/>
</dbReference>
<dbReference type="InterPro" id="IPR004136">
    <property type="entry name" value="NMO"/>
</dbReference>
<dbReference type="PANTHER" id="PTHR32332">
    <property type="entry name" value="2-NITROPROPANE DIOXYGENASE"/>
    <property type="match status" value="1"/>
</dbReference>
<dbReference type="CDD" id="cd04730">
    <property type="entry name" value="NPD_like"/>
    <property type="match status" value="1"/>
</dbReference>
<evidence type="ECO:0000256" key="1">
    <source>
        <dbReference type="ARBA" id="ARBA00003535"/>
    </source>
</evidence>
<dbReference type="Gene3D" id="3.20.20.70">
    <property type="entry name" value="Aldolase class I"/>
    <property type="match status" value="1"/>
</dbReference>
<dbReference type="EMBL" id="RJVG01000007">
    <property type="protein sequence ID" value="ROR27160.1"/>
    <property type="molecule type" value="Genomic_DNA"/>
</dbReference>
<keyword evidence="3" id="KW-0285">Flavoprotein</keyword>
<dbReference type="SUPFAM" id="SSF51412">
    <property type="entry name" value="Inosine monophosphate dehydrogenase (IMPDH)"/>
    <property type="match status" value="1"/>
</dbReference>
<evidence type="ECO:0000256" key="3">
    <source>
        <dbReference type="ARBA" id="ARBA00022630"/>
    </source>
</evidence>
<evidence type="ECO:0000256" key="5">
    <source>
        <dbReference type="ARBA" id="ARBA00023002"/>
    </source>
</evidence>
<comment type="caution">
    <text evidence="6">The sequence shown here is derived from an EMBL/GenBank/DDBJ whole genome shotgun (WGS) entry which is preliminary data.</text>
</comment>
<accession>A0A3N1XKA9</accession>
<sequence length="353" mass="38432">MKLKPLVIGELTARLPIIQGGMGVGISLSSLAGAVAAEGGIGIISTAQIGFKEEDFDKKPLEANLRAIGKHIKRARELAPKGIIGVNIMVATKNYGKYVKEAVSNGIDLIISGAGLPLDLPALAGKTKTKLIPIVSSVKAANIILKMWDKKHGVYPDAFVVEGPKAGGHLGFHLEQLENIEELNYDQEIKDIIKLAKEWEEQKNCSIPVIVAGGIRNREDIDYYMNLGAAGVQIASKFVTTKECDAHINYKNAYLNAKEEDIMIVKSPVGMPGRAIRNKFMEKASLEKIPVTSCHSCLEHCNQRDIPYCITDALINAAKGHVDDALLFCGANAFEQNEIKTVKEVMDELTRDE</sequence>
<evidence type="ECO:0000256" key="2">
    <source>
        <dbReference type="ARBA" id="ARBA00013457"/>
    </source>
</evidence>
<evidence type="ECO:0000313" key="6">
    <source>
        <dbReference type="EMBL" id="ROR27160.1"/>
    </source>
</evidence>